<gene>
    <name evidence="15" type="ORF">NP233_g4280</name>
</gene>
<dbReference type="InterPro" id="IPR037056">
    <property type="entry name" value="RNase_H1_N_sf"/>
</dbReference>
<dbReference type="EC" id="3.1.26.4" evidence="5"/>
<dbReference type="GO" id="GO:0004523">
    <property type="term" value="F:RNA-DNA hybrid ribonuclease activity"/>
    <property type="evidence" value="ECO:0007669"/>
    <property type="project" value="UniProtKB-EC"/>
</dbReference>
<keyword evidence="12" id="KW-0175">Coiled coil</keyword>
<dbReference type="InterPro" id="IPR011320">
    <property type="entry name" value="RNase_H1_N"/>
</dbReference>
<feature type="compositionally biased region" description="Polar residues" evidence="13">
    <location>
        <begin position="382"/>
        <end position="392"/>
    </location>
</feature>
<dbReference type="GO" id="GO:0003676">
    <property type="term" value="F:nucleic acid binding"/>
    <property type="evidence" value="ECO:0007669"/>
    <property type="project" value="InterPro"/>
</dbReference>
<evidence type="ECO:0000256" key="4">
    <source>
        <dbReference type="ARBA" id="ARBA00005300"/>
    </source>
</evidence>
<evidence type="ECO:0000259" key="14">
    <source>
        <dbReference type="PROSITE" id="PS50879"/>
    </source>
</evidence>
<dbReference type="GO" id="GO:0043137">
    <property type="term" value="P:DNA replication, removal of RNA primer"/>
    <property type="evidence" value="ECO:0007669"/>
    <property type="project" value="TreeGrafter"/>
</dbReference>
<organism evidence="15 16">
    <name type="scientific">Leucocoprinus birnbaumii</name>
    <dbReference type="NCBI Taxonomy" id="56174"/>
    <lineage>
        <taxon>Eukaryota</taxon>
        <taxon>Fungi</taxon>
        <taxon>Dikarya</taxon>
        <taxon>Basidiomycota</taxon>
        <taxon>Agaricomycotina</taxon>
        <taxon>Agaricomycetes</taxon>
        <taxon>Agaricomycetidae</taxon>
        <taxon>Agaricales</taxon>
        <taxon>Agaricineae</taxon>
        <taxon>Agaricaceae</taxon>
        <taxon>Leucocoprinus</taxon>
    </lineage>
</organism>
<dbReference type="SUPFAM" id="SSF52047">
    <property type="entry name" value="RNI-like"/>
    <property type="match status" value="1"/>
</dbReference>
<evidence type="ECO:0000256" key="1">
    <source>
        <dbReference type="ARBA" id="ARBA00000077"/>
    </source>
</evidence>
<comment type="similarity">
    <text evidence="4">Belongs to the RNase H family.</text>
</comment>
<feature type="compositionally biased region" description="Basic and acidic residues" evidence="13">
    <location>
        <begin position="308"/>
        <end position="320"/>
    </location>
</feature>
<dbReference type="InterPro" id="IPR050092">
    <property type="entry name" value="RNase_H"/>
</dbReference>
<dbReference type="EMBL" id="JANIEX010000227">
    <property type="protein sequence ID" value="KAJ3570622.1"/>
    <property type="molecule type" value="Genomic_DNA"/>
</dbReference>
<evidence type="ECO:0000313" key="15">
    <source>
        <dbReference type="EMBL" id="KAJ3570622.1"/>
    </source>
</evidence>
<comment type="catalytic activity">
    <reaction evidence="1">
        <text>Endonucleolytic cleavage to 5'-phosphomonoester.</text>
        <dbReference type="EC" id="3.1.26.4"/>
    </reaction>
</comment>
<dbReference type="PANTHER" id="PTHR10642:SF26">
    <property type="entry name" value="RIBONUCLEASE H1"/>
    <property type="match status" value="1"/>
</dbReference>
<dbReference type="Gene3D" id="3.40.970.10">
    <property type="entry name" value="Ribonuclease H1, N-terminal domain"/>
    <property type="match status" value="1"/>
</dbReference>
<dbReference type="InterPro" id="IPR036397">
    <property type="entry name" value="RNaseH_sf"/>
</dbReference>
<feature type="compositionally biased region" description="Polar residues" evidence="13">
    <location>
        <begin position="445"/>
        <end position="458"/>
    </location>
</feature>
<evidence type="ECO:0000256" key="6">
    <source>
        <dbReference type="ARBA" id="ARBA00017721"/>
    </source>
</evidence>
<evidence type="ECO:0000256" key="2">
    <source>
        <dbReference type="ARBA" id="ARBA00001946"/>
    </source>
</evidence>
<sequence>MRLWCLAKRLFFSQRRLGAAETPWKLQETTRLSPFRSGASRLRLIFRRDPKPPRQTLVMQKPAFYAVRMGRKPGIYKTWDECQEQVKGFSKSDYKKFSKAVEAEAYMKGVQSVSSIQPISRSSEESPTGQKRSFANVADESQWSVVYSDGACKGNGQAGSVAGVGVYWGRDDPRNIAERCPGDQTNNRAELIAIVRALETTPMTKSKLLIKTDSQYSIKCFQEWLPNWQRNGFRTSNGEPVKNAAIIRGDSGNDGADLQANIGAMLPVRPEEDWSEKEARVSEIVEGLLPAELRENLTSSISNSGVDNRTRSSESPERPAKVAKRHNTVSQDSAPTPHLSKTPVSIPVPSIGTPPSRPIRSPLRPPPVLISPSSERTVYSRPYSQNATSQPRLSRASAMHPSAPEPPVASEPPIASRSQITPVEPASKTPPPIVRTPTTPRSTVHNNTGSLRASNSRRPFSPKSPLTVAHVAAPLVPVSMSDVDLEANSLNFHPFLQNAPPTMETELLRVWQLVSELSEQLARNQELASSLKSQAVVLKGRAEQSCSGFSLRRFNVDISQGILHLSHHHLMLNIITQEEFDSDIERLNAQIIIENQTLLQENKQLTTLLKEYETTMETIMTKFRNHAAAAQQHEHTLARHYETLIQTRESQSIAADATANTVMLQTVHRLTRHLQSLLRLMTGEEIDGEPSSPPPDFAPDLDSLPQEIEELQRLMQALEEQADADFEGKGRQDWASQREIEIRRLEEENAVLRKALEIDRENMEARGLTVDEGQIDIHRTMVIASHRSMPDNSYWAGVPLEPTTHLQRGPENQFLARLAMQQQNQPQAQPAPPPPQQKRGGVWGGTMPDRRERNNGAGRPLTSFGGQTPATLPGELYTAIVHQLEPSSWTQVVLALSRVLPSAPIPTQLLFHSIRIKQPHQAVALYLRLRKATDVTRNQGESSDPCASWVKELSVEIWTVDADVIINIVRLLPNLCSFSIRVGPSNFSPEHLEQLFLEPIGTLTQLSLRFKPYVKKASYYQFHKGVYFDSTLQVLARWPPQKIPAISIVQDPQEDSNQKRTFAQPIVFFLLDPHLSVLIHSPSIAHSMTALRLRIPSRPVARSLCMSPPSSKDIYHTPEALPIVPNLEFLDLSTCGVIEGELDMILARFRNLKHLIIDGCAVLRVETRQGEWGALGKRCALIGVKRARDREKELKAWLEERWTGEQEAMGCDGGPAQLVLTPARVEPRRARAGRRGLATATISIRDRRDDDEAAPMTRNPASPKPPMPKIRILPFIPELKTLATTAVTEIEPDRHDAIRAEFEAGWAEGIAQLAVTRARMRTSSRNGVRLLHFADNIENQSVRTTGMEGLEDIDPDDDEAFAITNNSAPVLCLAGPERNEHHVIGCGHSIGWDIWAEPELEKGD</sequence>
<evidence type="ECO:0000256" key="7">
    <source>
        <dbReference type="ARBA" id="ARBA00022722"/>
    </source>
</evidence>
<dbReference type="SUPFAM" id="SSF53098">
    <property type="entry name" value="Ribonuclease H-like"/>
    <property type="match status" value="1"/>
</dbReference>
<evidence type="ECO:0000256" key="5">
    <source>
        <dbReference type="ARBA" id="ARBA00012180"/>
    </source>
</evidence>
<evidence type="ECO:0000256" key="3">
    <source>
        <dbReference type="ARBA" id="ARBA00004065"/>
    </source>
</evidence>
<evidence type="ECO:0000313" key="16">
    <source>
        <dbReference type="Proteomes" id="UP001213000"/>
    </source>
</evidence>
<feature type="compositionally biased region" description="Low complexity" evidence="13">
    <location>
        <begin position="435"/>
        <end position="444"/>
    </location>
</feature>
<evidence type="ECO:0000256" key="12">
    <source>
        <dbReference type="SAM" id="Coils"/>
    </source>
</evidence>
<keyword evidence="10" id="KW-0378">Hydrolase</keyword>
<feature type="coiled-coil region" evidence="12">
    <location>
        <begin position="701"/>
        <end position="762"/>
    </location>
</feature>
<keyword evidence="11" id="KW-0460">Magnesium</keyword>
<dbReference type="FunFam" id="3.40.970.10:FF:000002">
    <property type="entry name" value="Ribonuclease H"/>
    <property type="match status" value="1"/>
</dbReference>
<evidence type="ECO:0000256" key="11">
    <source>
        <dbReference type="ARBA" id="ARBA00022842"/>
    </source>
</evidence>
<name>A0AAD5YXC4_9AGAR</name>
<feature type="domain" description="RNase H type-1" evidence="14">
    <location>
        <begin position="140"/>
        <end position="294"/>
    </location>
</feature>
<feature type="region of interest" description="Disordered" evidence="13">
    <location>
        <begin position="299"/>
        <end position="462"/>
    </location>
</feature>
<dbReference type="Pfam" id="PF00075">
    <property type="entry name" value="RNase_H"/>
    <property type="match status" value="1"/>
</dbReference>
<comment type="function">
    <text evidence="3">Endonuclease that specifically degrades the RNA of RNA-DNA hybrids.</text>
</comment>
<dbReference type="PROSITE" id="PS50879">
    <property type="entry name" value="RNASE_H_1"/>
    <property type="match status" value="1"/>
</dbReference>
<dbReference type="InterPro" id="IPR012337">
    <property type="entry name" value="RNaseH-like_sf"/>
</dbReference>
<comment type="caution">
    <text evidence="15">The sequence shown here is derived from an EMBL/GenBank/DDBJ whole genome shotgun (WGS) entry which is preliminary data.</text>
</comment>
<dbReference type="Pfam" id="PF01693">
    <property type="entry name" value="Cauli_VI"/>
    <property type="match status" value="1"/>
</dbReference>
<feature type="region of interest" description="Disordered" evidence="13">
    <location>
        <begin position="821"/>
        <end position="869"/>
    </location>
</feature>
<evidence type="ECO:0000256" key="9">
    <source>
        <dbReference type="ARBA" id="ARBA00022759"/>
    </source>
</evidence>
<dbReference type="Gene3D" id="3.30.420.10">
    <property type="entry name" value="Ribonuclease H-like superfamily/Ribonuclease H"/>
    <property type="match status" value="1"/>
</dbReference>
<dbReference type="InterPro" id="IPR009027">
    <property type="entry name" value="Ribosomal_bL9/RNase_H1_N"/>
</dbReference>
<dbReference type="SUPFAM" id="SSF55658">
    <property type="entry name" value="L9 N-domain-like"/>
    <property type="match status" value="1"/>
</dbReference>
<keyword evidence="16" id="KW-1185">Reference proteome</keyword>
<accession>A0AAD5YXC4</accession>
<keyword evidence="9" id="KW-0255">Endonuclease</keyword>
<evidence type="ECO:0000256" key="10">
    <source>
        <dbReference type="ARBA" id="ARBA00022801"/>
    </source>
</evidence>
<evidence type="ECO:0000256" key="13">
    <source>
        <dbReference type="SAM" id="MobiDB-lite"/>
    </source>
</evidence>
<dbReference type="CDD" id="cd09280">
    <property type="entry name" value="RNase_HI_eukaryote_like"/>
    <property type="match status" value="1"/>
</dbReference>
<reference evidence="15" key="1">
    <citation type="submission" date="2022-07" db="EMBL/GenBank/DDBJ databases">
        <title>Genome Sequence of Leucocoprinus birnbaumii.</title>
        <authorList>
            <person name="Buettner E."/>
        </authorList>
    </citation>
    <scope>NUCLEOTIDE SEQUENCE</scope>
    <source>
        <strain evidence="15">VT141</strain>
    </source>
</reference>
<dbReference type="PANTHER" id="PTHR10642">
    <property type="entry name" value="RIBONUCLEASE H1"/>
    <property type="match status" value="1"/>
</dbReference>
<feature type="region of interest" description="Disordered" evidence="13">
    <location>
        <begin position="1245"/>
        <end position="1269"/>
    </location>
</feature>
<comment type="cofactor">
    <cofactor evidence="2">
        <name>Mg(2+)</name>
        <dbReference type="ChEBI" id="CHEBI:18420"/>
    </cofactor>
</comment>
<protein>
    <recommendedName>
        <fullName evidence="6">Ribonuclease H</fullName>
        <ecNumber evidence="5">3.1.26.4</ecNumber>
    </recommendedName>
</protein>
<keyword evidence="8" id="KW-0479">Metal-binding</keyword>
<evidence type="ECO:0000256" key="8">
    <source>
        <dbReference type="ARBA" id="ARBA00022723"/>
    </source>
</evidence>
<dbReference type="Proteomes" id="UP001213000">
    <property type="component" value="Unassembled WGS sequence"/>
</dbReference>
<keyword evidence="7" id="KW-0540">Nuclease</keyword>
<proteinExistence type="inferred from homology"/>
<dbReference type="InterPro" id="IPR002156">
    <property type="entry name" value="RNaseH_domain"/>
</dbReference>
<dbReference type="GO" id="GO:0046872">
    <property type="term" value="F:metal ion binding"/>
    <property type="evidence" value="ECO:0007669"/>
    <property type="project" value="UniProtKB-KW"/>
</dbReference>